<dbReference type="RefSeq" id="WP_002473179.1">
    <property type="nucleotide sequence ID" value="NZ_CP022096.2"/>
</dbReference>
<dbReference type="GO" id="GO:0005886">
    <property type="term" value="C:plasma membrane"/>
    <property type="evidence" value="ECO:0007669"/>
    <property type="project" value="UniProtKB-SubCell"/>
</dbReference>
<evidence type="ECO:0000313" key="11">
    <source>
        <dbReference type="EMBL" id="MCY1595069.1"/>
    </source>
</evidence>
<gene>
    <name evidence="12" type="ORF">CJ235_05300</name>
    <name evidence="11" type="ORF">NW112_07440</name>
    <name evidence="10" type="ORF">NW133_03555</name>
</gene>
<evidence type="ECO:0000256" key="7">
    <source>
        <dbReference type="ARBA" id="ARBA00023136"/>
    </source>
</evidence>
<dbReference type="InterPro" id="IPR025720">
    <property type="entry name" value="RibU"/>
</dbReference>
<dbReference type="PANTHER" id="PTHR38438">
    <property type="entry name" value="RIBOFLAVIN TRANSPORTER RIBU"/>
    <property type="match status" value="1"/>
</dbReference>
<feature type="transmembrane region" description="Helical" evidence="9">
    <location>
        <begin position="107"/>
        <end position="127"/>
    </location>
</feature>
<reference evidence="11" key="3">
    <citation type="journal article" date="2022" name="Int. J. Mol. Sci.">
        <title>Phenotypic and genotypic virulence characterisation of Staphylococcus pettenkoferi strains isolated from human bloodstream and diabetic foot infections.</title>
        <authorList>
            <person name="Magnan C."/>
        </authorList>
    </citation>
    <scope>NUCLEOTIDE SEQUENCE</scope>
    <source>
        <strain evidence="11">NSP020P</strain>
    </source>
</reference>
<name>A0A1Z3TYM7_9STAP</name>
<accession>A0A1Z3TYM7</accession>
<dbReference type="STRING" id="170573.GCA_001076995_01004"/>
<dbReference type="PANTHER" id="PTHR38438:SF1">
    <property type="entry name" value="RIBOFLAVIN TRANSPORTER RIBU"/>
    <property type="match status" value="1"/>
</dbReference>
<dbReference type="PIRSF" id="PIRSF037778">
    <property type="entry name" value="UCP037778_transp_RibU"/>
    <property type="match status" value="1"/>
</dbReference>
<dbReference type="InterPro" id="IPR024529">
    <property type="entry name" value="ECF_trnsprt_substrate-spec"/>
</dbReference>
<dbReference type="GeneID" id="98297608"/>
<comment type="function">
    <text evidence="8">Probably a riboflavin-binding protein that interacts with the energy-coupling factor (ECF) ABC-transporter complex.</text>
</comment>
<dbReference type="EMBL" id="JANSKX010000020">
    <property type="protein sequence ID" value="MCY1595069.1"/>
    <property type="molecule type" value="Genomic_DNA"/>
</dbReference>
<evidence type="ECO:0000256" key="6">
    <source>
        <dbReference type="ARBA" id="ARBA00022989"/>
    </source>
</evidence>
<evidence type="ECO:0000256" key="9">
    <source>
        <dbReference type="SAM" id="Phobius"/>
    </source>
</evidence>
<evidence type="ECO:0000256" key="2">
    <source>
        <dbReference type="ARBA" id="ARBA00005540"/>
    </source>
</evidence>
<feature type="transmembrane region" description="Helical" evidence="9">
    <location>
        <begin position="147"/>
        <end position="172"/>
    </location>
</feature>
<evidence type="ECO:0000313" key="13">
    <source>
        <dbReference type="Proteomes" id="UP000235748"/>
    </source>
</evidence>
<dbReference type="EMBL" id="PNGG01000002">
    <property type="protein sequence ID" value="PMC19784.1"/>
    <property type="molecule type" value="Genomic_DNA"/>
</dbReference>
<dbReference type="KEGG" id="spet:CEP67_01960"/>
<dbReference type="Gene3D" id="1.10.1760.20">
    <property type="match status" value="1"/>
</dbReference>
<comment type="caution">
    <text evidence="12">The sequence shown here is derived from an EMBL/GenBank/DDBJ whole genome shotgun (WGS) entry which is preliminary data.</text>
</comment>
<proteinExistence type="inferred from homology"/>
<evidence type="ECO:0000313" key="12">
    <source>
        <dbReference type="EMBL" id="PMC19784.1"/>
    </source>
</evidence>
<evidence type="ECO:0000256" key="1">
    <source>
        <dbReference type="ARBA" id="ARBA00004651"/>
    </source>
</evidence>
<comment type="similarity">
    <text evidence="2 8">Belongs to the prokaryotic riboflavin transporter (P-RFT) (TC 2.A.87) family.</text>
</comment>
<comment type="subcellular location">
    <subcellularLocation>
        <location evidence="1">Cell membrane</location>
        <topology evidence="1">Multi-pass membrane protein</topology>
    </subcellularLocation>
</comment>
<sequence>MQKQTKRLITISMLSAIGFILMWIRVPLPFLPPYLTLDISDVPALLATFTLGPVAGVVVEAIKNILHLIVNISEPVGPLANFLAAASFILTAYFVARRHNTWKSMIIGLISATIVMTIVLSILNYFVLLPLYGMIVNLDDIVKNVKIIVLSGVIPFNIIKGIVISIIFLLLYKRLKNVLKP</sequence>
<keyword evidence="6 9" id="KW-1133">Transmembrane helix</keyword>
<evidence type="ECO:0000256" key="5">
    <source>
        <dbReference type="ARBA" id="ARBA00022692"/>
    </source>
</evidence>
<keyword evidence="4 8" id="KW-1003">Cell membrane</keyword>
<dbReference type="EMBL" id="JANSLD010000013">
    <property type="protein sequence ID" value="MCY1582625.1"/>
    <property type="molecule type" value="Genomic_DNA"/>
</dbReference>
<evidence type="ECO:0000313" key="10">
    <source>
        <dbReference type="EMBL" id="MCY1582625.1"/>
    </source>
</evidence>
<evidence type="ECO:0000313" key="14">
    <source>
        <dbReference type="Proteomes" id="UP001072952"/>
    </source>
</evidence>
<dbReference type="Proteomes" id="UP001081438">
    <property type="component" value="Unassembled WGS sequence"/>
</dbReference>
<reference evidence="10" key="2">
    <citation type="journal article" date="2022" name="Int. J. Mol. Sci.">
        <title>Phenotypic and Genotypic Virulence Characterisation of Staphylococcus pettenkoferi Strains Isolated from Human Bloodstream and Diabetic Foot Infections.</title>
        <authorList>
            <person name="Magnan C."/>
            <person name="Ahmad-Mansour N."/>
            <person name="Pouget C."/>
            <person name="Morsli M."/>
            <person name="Huc-Brandt S."/>
            <person name="Pantel A."/>
            <person name="Dunyach-Remy C."/>
            <person name="Sotto A."/>
            <person name="Molle V."/>
            <person name="Lavigne J.-P."/>
        </authorList>
    </citation>
    <scope>NUCLEOTIDE SEQUENCE</scope>
    <source>
        <strain evidence="10">NSP012P</strain>
    </source>
</reference>
<evidence type="ECO:0000256" key="3">
    <source>
        <dbReference type="ARBA" id="ARBA00022448"/>
    </source>
</evidence>
<keyword evidence="5 9" id="KW-0812">Transmembrane</keyword>
<keyword evidence="14" id="KW-1185">Reference proteome</keyword>
<evidence type="ECO:0000256" key="8">
    <source>
        <dbReference type="PIRNR" id="PIRNR037778"/>
    </source>
</evidence>
<feature type="transmembrane region" description="Helical" evidence="9">
    <location>
        <begin position="7"/>
        <end position="26"/>
    </location>
</feature>
<keyword evidence="3 8" id="KW-0813">Transport</keyword>
<reference evidence="12 13" key="1">
    <citation type="submission" date="2017-09" db="EMBL/GenBank/DDBJ databases">
        <title>Bacterial strain isolated from the female urinary microbiota.</title>
        <authorList>
            <person name="Thomas-White K."/>
            <person name="Kumar N."/>
            <person name="Forster S."/>
            <person name="Putonti C."/>
            <person name="Lawley T."/>
            <person name="Wolfe A.J."/>
        </authorList>
    </citation>
    <scope>NUCLEOTIDE SEQUENCE [LARGE SCALE GENOMIC DNA]</scope>
    <source>
        <strain evidence="12 13">UMB0834</strain>
    </source>
</reference>
<dbReference type="Proteomes" id="UP001072952">
    <property type="component" value="Unassembled WGS sequence"/>
</dbReference>
<evidence type="ECO:0000256" key="4">
    <source>
        <dbReference type="ARBA" id="ARBA00022475"/>
    </source>
</evidence>
<feature type="transmembrane region" description="Helical" evidence="9">
    <location>
        <begin position="76"/>
        <end position="95"/>
    </location>
</feature>
<reference evidence="10" key="4">
    <citation type="submission" date="2022-08" db="EMBL/GenBank/DDBJ databases">
        <authorList>
            <person name="Magnan C."/>
        </authorList>
    </citation>
    <scope>NUCLEOTIDE SEQUENCE</scope>
    <source>
        <strain evidence="10">NSP012P</strain>
    </source>
</reference>
<dbReference type="AlphaFoldDB" id="A0A1Z3TYM7"/>
<dbReference type="GO" id="GO:0032217">
    <property type="term" value="F:riboflavin transmembrane transporter activity"/>
    <property type="evidence" value="ECO:0007669"/>
    <property type="project" value="UniProtKB-UniRule"/>
</dbReference>
<organism evidence="12 13">
    <name type="scientific">Staphylococcus pettenkoferi</name>
    <dbReference type="NCBI Taxonomy" id="170573"/>
    <lineage>
        <taxon>Bacteria</taxon>
        <taxon>Bacillati</taxon>
        <taxon>Bacillota</taxon>
        <taxon>Bacilli</taxon>
        <taxon>Bacillales</taxon>
        <taxon>Staphylococcaceae</taxon>
        <taxon>Staphylococcus</taxon>
    </lineage>
</organism>
<dbReference type="Proteomes" id="UP000235748">
    <property type="component" value="Unassembled WGS sequence"/>
</dbReference>
<protein>
    <recommendedName>
        <fullName evidence="8">Riboflavin transporter</fullName>
    </recommendedName>
</protein>
<dbReference type="Pfam" id="PF12822">
    <property type="entry name" value="ECF_trnsprt"/>
    <property type="match status" value="1"/>
</dbReference>
<keyword evidence="7 8" id="KW-0472">Membrane</keyword>